<dbReference type="AlphaFoldDB" id="A0A371PAI6"/>
<dbReference type="InterPro" id="IPR050109">
    <property type="entry name" value="HTH-type_TetR-like_transc_reg"/>
</dbReference>
<gene>
    <name evidence="6" type="ORF">DX116_05050</name>
</gene>
<evidence type="ECO:0000313" key="7">
    <source>
        <dbReference type="Proteomes" id="UP000265581"/>
    </source>
</evidence>
<dbReference type="Gene3D" id="1.10.357.10">
    <property type="entry name" value="Tetracycline Repressor, domain 2"/>
    <property type="match status" value="1"/>
</dbReference>
<evidence type="ECO:0000256" key="1">
    <source>
        <dbReference type="ARBA" id="ARBA00023015"/>
    </source>
</evidence>
<reference evidence="6 7" key="1">
    <citation type="submission" date="2018-08" db="EMBL/GenBank/DDBJ databases">
        <title>Aeromicrobium sp. M2KJ-4, whole genome shotgun sequence.</title>
        <authorList>
            <person name="Tuo L."/>
        </authorList>
    </citation>
    <scope>NUCLEOTIDE SEQUENCE [LARGE SCALE GENOMIC DNA]</scope>
    <source>
        <strain evidence="6 7">M2KJ-4</strain>
    </source>
</reference>
<keyword evidence="3" id="KW-0804">Transcription</keyword>
<name>A0A371PAI6_9ACTN</name>
<dbReference type="InterPro" id="IPR041347">
    <property type="entry name" value="MftR_C"/>
</dbReference>
<evidence type="ECO:0000256" key="2">
    <source>
        <dbReference type="ARBA" id="ARBA00023125"/>
    </source>
</evidence>
<keyword evidence="7" id="KW-1185">Reference proteome</keyword>
<evidence type="ECO:0000313" key="6">
    <source>
        <dbReference type="EMBL" id="REK72963.1"/>
    </source>
</evidence>
<dbReference type="GO" id="GO:0000976">
    <property type="term" value="F:transcription cis-regulatory region binding"/>
    <property type="evidence" value="ECO:0007669"/>
    <property type="project" value="TreeGrafter"/>
</dbReference>
<dbReference type="InterPro" id="IPR001647">
    <property type="entry name" value="HTH_TetR"/>
</dbReference>
<dbReference type="EMBL" id="QUBR01000001">
    <property type="protein sequence ID" value="REK72963.1"/>
    <property type="molecule type" value="Genomic_DNA"/>
</dbReference>
<dbReference type="Proteomes" id="UP000265581">
    <property type="component" value="Unassembled WGS sequence"/>
</dbReference>
<organism evidence="6 7">
    <name type="scientific">Aeromicrobium endophyticum</name>
    <dbReference type="NCBI Taxonomy" id="2292704"/>
    <lineage>
        <taxon>Bacteria</taxon>
        <taxon>Bacillati</taxon>
        <taxon>Actinomycetota</taxon>
        <taxon>Actinomycetes</taxon>
        <taxon>Propionibacteriales</taxon>
        <taxon>Nocardioidaceae</taxon>
        <taxon>Aeromicrobium</taxon>
    </lineage>
</organism>
<dbReference type="GO" id="GO:0003700">
    <property type="term" value="F:DNA-binding transcription factor activity"/>
    <property type="evidence" value="ECO:0007669"/>
    <property type="project" value="TreeGrafter"/>
</dbReference>
<dbReference type="Pfam" id="PF17754">
    <property type="entry name" value="TetR_C_14"/>
    <property type="match status" value="1"/>
</dbReference>
<keyword evidence="2 4" id="KW-0238">DNA-binding</keyword>
<protein>
    <submittedName>
        <fullName evidence="6">TetR family transcriptional regulator</fullName>
    </submittedName>
</protein>
<dbReference type="PRINTS" id="PR00455">
    <property type="entry name" value="HTHTETR"/>
</dbReference>
<keyword evidence="1" id="KW-0805">Transcription regulation</keyword>
<dbReference type="PANTHER" id="PTHR30055:SF238">
    <property type="entry name" value="MYCOFACTOCIN BIOSYNTHESIS TRANSCRIPTIONAL REGULATOR MFTR-RELATED"/>
    <property type="match status" value="1"/>
</dbReference>
<dbReference type="Gene3D" id="1.10.10.60">
    <property type="entry name" value="Homeodomain-like"/>
    <property type="match status" value="1"/>
</dbReference>
<dbReference type="PANTHER" id="PTHR30055">
    <property type="entry name" value="HTH-TYPE TRANSCRIPTIONAL REGULATOR RUTR"/>
    <property type="match status" value="1"/>
</dbReference>
<evidence type="ECO:0000256" key="3">
    <source>
        <dbReference type="ARBA" id="ARBA00023163"/>
    </source>
</evidence>
<dbReference type="Pfam" id="PF00440">
    <property type="entry name" value="TetR_N"/>
    <property type="match status" value="1"/>
</dbReference>
<feature type="DNA-binding region" description="H-T-H motif" evidence="4">
    <location>
        <begin position="32"/>
        <end position="51"/>
    </location>
</feature>
<comment type="caution">
    <text evidence="6">The sequence shown here is derived from an EMBL/GenBank/DDBJ whole genome shotgun (WGS) entry which is preliminary data.</text>
</comment>
<evidence type="ECO:0000259" key="5">
    <source>
        <dbReference type="PROSITE" id="PS50977"/>
    </source>
</evidence>
<dbReference type="PROSITE" id="PS50977">
    <property type="entry name" value="HTH_TETR_2"/>
    <property type="match status" value="1"/>
</dbReference>
<dbReference type="SUPFAM" id="SSF46689">
    <property type="entry name" value="Homeodomain-like"/>
    <property type="match status" value="1"/>
</dbReference>
<accession>A0A371PAI6</accession>
<proteinExistence type="predicted"/>
<feature type="domain" description="HTH tetR-type" evidence="5">
    <location>
        <begin position="9"/>
        <end position="69"/>
    </location>
</feature>
<dbReference type="InterPro" id="IPR009057">
    <property type="entry name" value="Homeodomain-like_sf"/>
</dbReference>
<evidence type="ECO:0000256" key="4">
    <source>
        <dbReference type="PROSITE-ProRule" id="PRU00335"/>
    </source>
</evidence>
<sequence>MSLRDHAREAIRDEVAKHAWTLFAAHGYEATTVDQIADAAGMSRRTFFRYFAGKDELVLERLVESGNLIATALEQRPADEAAWPALRAAFSATIRLQEQHHEKSRPLQLMLRAEPALRATIETRRRLWVERLAPLTAARLPSTDAADRSGTRAAAVTASAVACLEAAQIAWAENPGTSLGELLDDAMGAVAPLR</sequence>